<dbReference type="InterPro" id="IPR014966">
    <property type="entry name" value="FRG-dom"/>
</dbReference>
<feature type="domain" description="FRG" evidence="1">
    <location>
        <begin position="33"/>
        <end position="126"/>
    </location>
</feature>
<evidence type="ECO:0000313" key="2">
    <source>
        <dbReference type="EMBL" id="QGV19668.1"/>
    </source>
</evidence>
<protein>
    <submittedName>
        <fullName evidence="2">FRG domain-containing protein</fullName>
    </submittedName>
</protein>
<gene>
    <name evidence="2" type="ORF">LCAKO_3181</name>
</gene>
<dbReference type="AlphaFoldDB" id="A0AAP9HJV6"/>
<dbReference type="RefSeq" id="WP_156657024.1">
    <property type="nucleotide sequence ID" value="NZ_CP022954.1"/>
</dbReference>
<dbReference type="SMART" id="SM00901">
    <property type="entry name" value="FRG"/>
    <property type="match status" value="1"/>
</dbReference>
<proteinExistence type="predicted"/>
<name>A0AAP9HJV6_LACPA</name>
<accession>A0AAP9HJV6</accession>
<organism evidence="2 3">
    <name type="scientific">Lacticaseibacillus paracasei subsp. paracasei</name>
    <dbReference type="NCBI Taxonomy" id="47714"/>
    <lineage>
        <taxon>Bacteria</taxon>
        <taxon>Bacillati</taxon>
        <taxon>Bacillota</taxon>
        <taxon>Bacilli</taxon>
        <taxon>Lactobacillales</taxon>
        <taxon>Lactobacillaceae</taxon>
        <taxon>Lacticaseibacillus</taxon>
    </lineage>
</organism>
<evidence type="ECO:0000313" key="3">
    <source>
        <dbReference type="Proteomes" id="UP000423274"/>
    </source>
</evidence>
<dbReference type="EMBL" id="CP022954">
    <property type="protein sequence ID" value="QGV19668.1"/>
    <property type="molecule type" value="Genomic_DNA"/>
</dbReference>
<evidence type="ECO:0000259" key="1">
    <source>
        <dbReference type="SMART" id="SM00901"/>
    </source>
</evidence>
<dbReference type="Proteomes" id="UP000423274">
    <property type="component" value="Chromosome"/>
</dbReference>
<reference evidence="2 3" key="1">
    <citation type="submission" date="2017-08" db="EMBL/GenBank/DDBJ databases">
        <title>Genome sequence, comparative genomics and functional analysis of the highly adhesive Lactobacillus paracasei Kobulty strain.</title>
        <authorList>
            <person name="Koryszewska-Baginska A."/>
            <person name="Grynberg M."/>
            <person name="Aleksandrzak-Piekarczyk T."/>
        </authorList>
    </citation>
    <scope>NUCLEOTIDE SEQUENCE [LARGE SCALE GENOMIC DNA]</scope>
    <source>
        <strain evidence="2 3">IBB3423</strain>
    </source>
</reference>
<dbReference type="Pfam" id="PF08867">
    <property type="entry name" value="FRG"/>
    <property type="match status" value="1"/>
</dbReference>
<sequence>MLTIDNVLKCNIDDYSSLIELHKENVRLIEQKQCPKWLFRGVRNCNWGIKTSFDTHYPEKSLKNIAKMQKGTSDDVKKAFLKILDTQADHAKEETKQHYGVPTESLDWTEDLYVAIYFALTSFLTYFFEEHKNWYSALKYRRSGCYPRAGDEEENLWDSLHDEWEENGDIPAILVIKINNDLSDYLTSYRDDHLERMEAQKGWLMDLSSPETQETVGKKKHAIKLSVSQDMLALLFHELWEHEVTSLKLFQEEGMEKSVELRIAFETLFSISFFDKDKVFKKSNASTKLFSYARRNILVGRQDFSCPANIPGTIENLIKNYGESEILRGQ</sequence>